<dbReference type="PANTHER" id="PTHR38457">
    <property type="entry name" value="REGULATOR ABRB-RELATED"/>
    <property type="match status" value="1"/>
</dbReference>
<comment type="caution">
    <text evidence="2">The sequence shown here is derived from an EMBL/GenBank/DDBJ whole genome shotgun (WGS) entry which is preliminary data.</text>
</comment>
<dbReference type="PANTHER" id="PTHR38457:SF1">
    <property type="entry name" value="REGULATOR ABRB-RELATED"/>
    <property type="match status" value="1"/>
</dbReference>
<dbReference type="GO" id="GO:0010468">
    <property type="term" value="P:regulation of gene expression"/>
    <property type="evidence" value="ECO:0007669"/>
    <property type="project" value="InterPro"/>
</dbReference>
<feature type="transmembrane region" description="Helical" evidence="1">
    <location>
        <begin position="176"/>
        <end position="200"/>
    </location>
</feature>
<evidence type="ECO:0000313" key="2">
    <source>
        <dbReference type="EMBL" id="OIR09022.1"/>
    </source>
</evidence>
<keyword evidence="2" id="KW-0560">Oxidoreductase</keyword>
<reference evidence="2" key="1">
    <citation type="submission" date="2016-10" db="EMBL/GenBank/DDBJ databases">
        <title>Sequence of Gallionella enrichment culture.</title>
        <authorList>
            <person name="Poehlein A."/>
            <person name="Muehling M."/>
            <person name="Daniel R."/>
        </authorList>
    </citation>
    <scope>NUCLEOTIDE SEQUENCE</scope>
</reference>
<evidence type="ECO:0000256" key="1">
    <source>
        <dbReference type="SAM" id="Phobius"/>
    </source>
</evidence>
<dbReference type="Pfam" id="PF05145">
    <property type="entry name" value="AbrB"/>
    <property type="match status" value="1"/>
</dbReference>
<gene>
    <name evidence="2" type="ORF">GALL_86270</name>
</gene>
<dbReference type="PIRSF" id="PIRSF038991">
    <property type="entry name" value="Protein_AbrB"/>
    <property type="match status" value="1"/>
</dbReference>
<dbReference type="GO" id="GO:0004497">
    <property type="term" value="F:monooxygenase activity"/>
    <property type="evidence" value="ECO:0007669"/>
    <property type="project" value="UniProtKB-KW"/>
</dbReference>
<organism evidence="2">
    <name type="scientific">mine drainage metagenome</name>
    <dbReference type="NCBI Taxonomy" id="410659"/>
    <lineage>
        <taxon>unclassified sequences</taxon>
        <taxon>metagenomes</taxon>
        <taxon>ecological metagenomes</taxon>
    </lineage>
</organism>
<dbReference type="GO" id="GO:0016020">
    <property type="term" value="C:membrane"/>
    <property type="evidence" value="ECO:0007669"/>
    <property type="project" value="InterPro"/>
</dbReference>
<keyword evidence="2" id="KW-0503">Monooxygenase</keyword>
<dbReference type="NCBIfam" id="TIGR03082">
    <property type="entry name" value="Gneg_AbrB_dup"/>
    <property type="match status" value="2"/>
</dbReference>
<keyword evidence="1" id="KW-0472">Membrane</keyword>
<feature type="transmembrane region" description="Helical" evidence="1">
    <location>
        <begin position="146"/>
        <end position="164"/>
    </location>
</feature>
<accession>A0A1J5TA51</accession>
<feature type="transmembrane region" description="Helical" evidence="1">
    <location>
        <begin position="233"/>
        <end position="250"/>
    </location>
</feature>
<dbReference type="EMBL" id="MLJW01000028">
    <property type="protein sequence ID" value="OIR09022.1"/>
    <property type="molecule type" value="Genomic_DNA"/>
</dbReference>
<dbReference type="AlphaFoldDB" id="A0A1J5TA51"/>
<feature type="transmembrane region" description="Helical" evidence="1">
    <location>
        <begin position="83"/>
        <end position="104"/>
    </location>
</feature>
<dbReference type="InterPro" id="IPR007820">
    <property type="entry name" value="AbrB_fam"/>
</dbReference>
<feature type="transmembrane region" description="Helical" evidence="1">
    <location>
        <begin position="325"/>
        <end position="343"/>
    </location>
</feature>
<protein>
    <submittedName>
        <fullName evidence="2">Putative ammonia monooxygenase</fullName>
    </submittedName>
</protein>
<name>A0A1J5TA51_9ZZZZ</name>
<sequence>MRSLRWQWLILLGLSALLMAGLEAVRLPAALMIGPMLAAILLVAGGGTLKLPQGFLLAAQGVVGCLIAQAIPAAFLGEVRGHWPVFLAAILWVIVASSFLGWFLARCRVLPGSTAVWGSSPGAATAMVFLAEAYGADERLVAFMQYFRVVLVSSSASVLARVWTGAHSAHAQPAMVWFPPLAAKAFPPTLLLITVGVLLARRFRIPAGPLLLPMVLGLLCQDTGLFILQLPPWLLALSYTLVGWGIGLRFSRAMLRHALGVLPRMTISTLALIAVCAVFGVVLSHVTGIDPLTAYLATSPGGADSMAIIASSTRVDMPFVMAMQASRFITVLITGPYIARFLARHIIPTGQ</sequence>
<proteinExistence type="predicted"/>
<feature type="transmembrane region" description="Helical" evidence="1">
    <location>
        <begin position="262"/>
        <end position="283"/>
    </location>
</feature>
<feature type="transmembrane region" description="Helical" evidence="1">
    <location>
        <begin position="116"/>
        <end position="134"/>
    </location>
</feature>
<keyword evidence="1" id="KW-0812">Transmembrane</keyword>
<keyword evidence="1" id="KW-1133">Transmembrane helix</keyword>
<dbReference type="InterPro" id="IPR017516">
    <property type="entry name" value="AbrB_dup"/>
</dbReference>
<feature type="transmembrane region" description="Helical" evidence="1">
    <location>
        <begin position="54"/>
        <end position="76"/>
    </location>
</feature>